<evidence type="ECO:0000256" key="1">
    <source>
        <dbReference type="SAM" id="MobiDB-lite"/>
    </source>
</evidence>
<reference evidence="2 3" key="1">
    <citation type="journal article" date="2019" name="Sci. Rep.">
        <title>Orb-weaving spider Araneus ventricosus genome elucidates the spidroin gene catalogue.</title>
        <authorList>
            <person name="Kono N."/>
            <person name="Nakamura H."/>
            <person name="Ohtoshi R."/>
            <person name="Moran D.A.P."/>
            <person name="Shinohara A."/>
            <person name="Yoshida Y."/>
            <person name="Fujiwara M."/>
            <person name="Mori M."/>
            <person name="Tomita M."/>
            <person name="Arakawa K."/>
        </authorList>
    </citation>
    <scope>NUCLEOTIDE SEQUENCE [LARGE SCALE GENOMIC DNA]</scope>
</reference>
<dbReference type="Proteomes" id="UP000499080">
    <property type="component" value="Unassembled WGS sequence"/>
</dbReference>
<dbReference type="AlphaFoldDB" id="A0A4Y2D880"/>
<accession>A0A4Y2D880</accession>
<protein>
    <submittedName>
        <fullName evidence="2">Uncharacterized protein</fullName>
    </submittedName>
</protein>
<name>A0A4Y2D880_ARAVE</name>
<proteinExistence type="predicted"/>
<evidence type="ECO:0000313" key="3">
    <source>
        <dbReference type="Proteomes" id="UP000499080"/>
    </source>
</evidence>
<dbReference type="EMBL" id="BGPR01000312">
    <property type="protein sequence ID" value="GBM12317.1"/>
    <property type="molecule type" value="Genomic_DNA"/>
</dbReference>
<feature type="compositionally biased region" description="Basic and acidic residues" evidence="1">
    <location>
        <begin position="22"/>
        <end position="38"/>
    </location>
</feature>
<keyword evidence="3" id="KW-1185">Reference proteome</keyword>
<sequence length="83" mass="9711">MFGCNVPRGRKRRSFLTNGQDAQRREAQEERGLLETERRSTEDPWMRLSHSEHFSINGRIHDTASDEFLINKGPKSRGIVREK</sequence>
<gene>
    <name evidence="2" type="ORF">AVEN_116763_1</name>
</gene>
<comment type="caution">
    <text evidence="2">The sequence shown here is derived from an EMBL/GenBank/DDBJ whole genome shotgun (WGS) entry which is preliminary data.</text>
</comment>
<organism evidence="2 3">
    <name type="scientific">Araneus ventricosus</name>
    <name type="common">Orbweaver spider</name>
    <name type="synonym">Epeira ventricosa</name>
    <dbReference type="NCBI Taxonomy" id="182803"/>
    <lineage>
        <taxon>Eukaryota</taxon>
        <taxon>Metazoa</taxon>
        <taxon>Ecdysozoa</taxon>
        <taxon>Arthropoda</taxon>
        <taxon>Chelicerata</taxon>
        <taxon>Arachnida</taxon>
        <taxon>Araneae</taxon>
        <taxon>Araneomorphae</taxon>
        <taxon>Entelegynae</taxon>
        <taxon>Araneoidea</taxon>
        <taxon>Araneidae</taxon>
        <taxon>Araneus</taxon>
    </lineage>
</organism>
<feature type="region of interest" description="Disordered" evidence="1">
    <location>
        <begin position="1"/>
        <end position="38"/>
    </location>
</feature>
<evidence type="ECO:0000313" key="2">
    <source>
        <dbReference type="EMBL" id="GBM12317.1"/>
    </source>
</evidence>